<evidence type="ECO:0000313" key="2">
    <source>
        <dbReference type="Proteomes" id="UP000053791"/>
    </source>
</evidence>
<organism evidence="1 2">
    <name type="scientific">Ruegeria marisrubri</name>
    <dbReference type="NCBI Taxonomy" id="1685379"/>
    <lineage>
        <taxon>Bacteria</taxon>
        <taxon>Pseudomonadati</taxon>
        <taxon>Pseudomonadota</taxon>
        <taxon>Alphaproteobacteria</taxon>
        <taxon>Rhodobacterales</taxon>
        <taxon>Roseobacteraceae</taxon>
        <taxon>Ruegeria</taxon>
    </lineage>
</organism>
<comment type="caution">
    <text evidence="1">The sequence shown here is derived from an EMBL/GenBank/DDBJ whole genome shotgun (WGS) entry which is preliminary data.</text>
</comment>
<dbReference type="EMBL" id="LQBQ01000023">
    <property type="protein sequence ID" value="KUJ77963.1"/>
    <property type="molecule type" value="Genomic_DNA"/>
</dbReference>
<dbReference type="STRING" id="1685379.AVO45_08300"/>
<reference evidence="1 2" key="1">
    <citation type="submission" date="2015-12" db="EMBL/GenBank/DDBJ databases">
        <authorList>
            <person name="Shamseldin A."/>
            <person name="Moawad H."/>
            <person name="Abd El-Rahim W.M."/>
            <person name="Sadowsky M.J."/>
        </authorList>
    </citation>
    <scope>NUCLEOTIDE SEQUENCE [LARGE SCALE GENOMIC DNA]</scope>
    <source>
        <strain evidence="1 2">ZGT118</strain>
    </source>
</reference>
<keyword evidence="2" id="KW-1185">Reference proteome</keyword>
<evidence type="ECO:0000313" key="1">
    <source>
        <dbReference type="EMBL" id="KUJ77963.1"/>
    </source>
</evidence>
<proteinExistence type="predicted"/>
<sequence length="139" mass="16312">MKPANLTEMERLAEARFLNEFEKLRPIIEAEARIRRQMVQLDEQTAEIRTSSPHMFDYRAFGADVAWHAWESRTRRVLNLELARLRAQKLVAMENLRLAHGRRQAAAKLLSQFRNQSARQRERVQLEQLCLSECLGPAR</sequence>
<accession>A0A0X3TQG9</accession>
<dbReference type="Proteomes" id="UP000053791">
    <property type="component" value="Unassembled WGS sequence"/>
</dbReference>
<protein>
    <recommendedName>
        <fullName evidence="3">Flagellar FliJ protein</fullName>
    </recommendedName>
</protein>
<gene>
    <name evidence="1" type="ORF">AVO45_08300</name>
</gene>
<evidence type="ECO:0008006" key="3">
    <source>
        <dbReference type="Google" id="ProtNLM"/>
    </source>
</evidence>
<dbReference type="RefSeq" id="WP_068347009.1">
    <property type="nucleotide sequence ID" value="NZ_LQBQ01000023.1"/>
</dbReference>
<dbReference type="OrthoDB" id="7861976at2"/>
<dbReference type="AlphaFoldDB" id="A0A0X3TQG9"/>
<name>A0A0X3TQG9_9RHOB</name>